<evidence type="ECO:0000313" key="2">
    <source>
        <dbReference type="Proteomes" id="UP000002063"/>
    </source>
</evidence>
<sequence>MEITIKEYLNNLQQEFRVPLRIREVKRTEYGKITYIYIITNRDTQEKEGLKLALPYLLEGIANRWDIYEIGMTYTGTLYLITEDTNQDDLGILYHDITYIEELPEINLTRGEELSRYIFFSLVDETHAEAYIIPEDLLRRDPINE</sequence>
<protein>
    <submittedName>
        <fullName evidence="1">Uncharacterized protein</fullName>
    </submittedName>
</protein>
<dbReference type="Proteomes" id="UP000002063">
    <property type="component" value="Plasmid pMETVU01"/>
</dbReference>
<dbReference type="AlphaFoldDB" id="C9RIG8"/>
<accession>C9RIG8</accession>
<keyword evidence="2" id="KW-1185">Reference proteome</keyword>
<proteinExistence type="predicted"/>
<keyword evidence="1" id="KW-0614">Plasmid</keyword>
<dbReference type="RefSeq" id="WP_012819835.1">
    <property type="nucleotide sequence ID" value="NC_013408.1"/>
</dbReference>
<name>C9RIG8_METVM</name>
<dbReference type="GeneID" id="8514124"/>
<gene>
    <name evidence="1" type="ORF">Metvu_1755</name>
</gene>
<organism evidence="1 2">
    <name type="scientific">Methanocaldococcus vulcanius (strain ATCC 700851 / DSM 12094 / M7)</name>
    <name type="common">Methanococcus vulcanius</name>
    <dbReference type="NCBI Taxonomy" id="579137"/>
    <lineage>
        <taxon>Archaea</taxon>
        <taxon>Methanobacteriati</taxon>
        <taxon>Methanobacteriota</taxon>
        <taxon>Methanomada group</taxon>
        <taxon>Methanococci</taxon>
        <taxon>Methanococcales</taxon>
        <taxon>Methanocaldococcaceae</taxon>
        <taxon>Methanocaldococcus</taxon>
    </lineage>
</organism>
<geneLocation type="plasmid" evidence="1 2">
    <name>pMETVU01</name>
</geneLocation>
<evidence type="ECO:0000313" key="1">
    <source>
        <dbReference type="EMBL" id="ACX73605.1"/>
    </source>
</evidence>
<reference evidence="1" key="1">
    <citation type="submission" date="2009-10" db="EMBL/GenBank/DDBJ databases">
        <title>Complete sequence of plasmid1 of Methanocaldococcus vulcanius M7.</title>
        <authorList>
            <consortium name="US DOE Joint Genome Institute"/>
            <person name="Lucas S."/>
            <person name="Copeland A."/>
            <person name="Lapidus A."/>
            <person name="Glavina del Rio T."/>
            <person name="Dalin E."/>
            <person name="Tice H."/>
            <person name="Bruce D."/>
            <person name="Goodwin L."/>
            <person name="Pitluck S."/>
            <person name="Lcollab F.I."/>
            <person name="Brettin T."/>
            <person name="Detter J.C."/>
            <person name="Han C."/>
            <person name="Tapia R."/>
            <person name="Kuske C.R."/>
            <person name="Schmutz J."/>
            <person name="Larimer F."/>
            <person name="Land M."/>
            <person name="Hauser L."/>
            <person name="Kyrpides N."/>
            <person name="Ovchinikova G."/>
            <person name="Sieprawska-Lupa M."/>
            <person name="Whitman W.B."/>
            <person name="Woyke T."/>
        </authorList>
    </citation>
    <scope>NUCLEOTIDE SEQUENCE [LARGE SCALE GENOMIC DNA]</scope>
    <source>
        <strain evidence="1">M7</strain>
        <plasmid evidence="1">pMETVU01</plasmid>
    </source>
</reference>
<dbReference type="HOGENOM" id="CLU_1782529_0_0_2"/>
<dbReference type="EMBL" id="CP001788">
    <property type="protein sequence ID" value="ACX73605.1"/>
    <property type="molecule type" value="Genomic_DNA"/>
</dbReference>
<dbReference type="KEGG" id="mvu:Metvu_1755"/>